<evidence type="ECO:0000313" key="2">
    <source>
        <dbReference type="Proteomes" id="UP000706151"/>
    </source>
</evidence>
<gene>
    <name evidence="1" type="ORF">IPK02_07055</name>
</gene>
<comment type="caution">
    <text evidence="1">The sequence shown here is derived from an EMBL/GenBank/DDBJ whole genome shotgun (WGS) entry which is preliminary data.</text>
</comment>
<reference evidence="1 2" key="1">
    <citation type="submission" date="2020-10" db="EMBL/GenBank/DDBJ databases">
        <title>Connecting structure to function with the recovery of over 1000 high-quality activated sludge metagenome-assembled genomes encoding full-length rRNA genes using long-read sequencing.</title>
        <authorList>
            <person name="Singleton C.M."/>
            <person name="Petriglieri F."/>
            <person name="Kristensen J.M."/>
            <person name="Kirkegaard R.H."/>
            <person name="Michaelsen T.Y."/>
            <person name="Andersen M.H."/>
            <person name="Karst S.M."/>
            <person name="Dueholm M.S."/>
            <person name="Nielsen P.H."/>
            <person name="Albertsen M."/>
        </authorList>
    </citation>
    <scope>NUCLEOTIDE SEQUENCE [LARGE SCALE GENOMIC DNA]</scope>
    <source>
        <strain evidence="1">Fred_18-Q3-R57-64_BAT3C.720</strain>
    </source>
</reference>
<organism evidence="1 2">
    <name type="scientific">Candidatus Accumulibacter affinis</name>
    <dbReference type="NCBI Taxonomy" id="2954384"/>
    <lineage>
        <taxon>Bacteria</taxon>
        <taxon>Pseudomonadati</taxon>
        <taxon>Pseudomonadota</taxon>
        <taxon>Betaproteobacteria</taxon>
        <taxon>Candidatus Accumulibacter</taxon>
    </lineage>
</organism>
<dbReference type="Proteomes" id="UP000706151">
    <property type="component" value="Unassembled WGS sequence"/>
</dbReference>
<accession>A0A935TA60</accession>
<proteinExistence type="predicted"/>
<sequence>MMLNNEVEFVVPELLTRLEAELRIGRSSLADQQSKRDTASAKLGDLPSAIREAERTFIHCRAVVVEIDLYEQLMPVMNAVARASAARRETSYLHDETRFEIEIPRELVEIAQAALADEVPVT</sequence>
<dbReference type="EMBL" id="JADJOT010000007">
    <property type="protein sequence ID" value="MBK7953733.1"/>
    <property type="molecule type" value="Genomic_DNA"/>
</dbReference>
<protein>
    <submittedName>
        <fullName evidence="1">Uncharacterized protein</fullName>
    </submittedName>
</protein>
<evidence type="ECO:0000313" key="1">
    <source>
        <dbReference type="EMBL" id="MBK7953733.1"/>
    </source>
</evidence>
<name>A0A935TA60_9PROT</name>
<dbReference type="AlphaFoldDB" id="A0A935TA60"/>